<dbReference type="SFLD" id="SFLDS00019">
    <property type="entry name" value="Glutathione_Transferase_(cytos"/>
    <property type="match status" value="1"/>
</dbReference>
<evidence type="ECO:0000313" key="5">
    <source>
        <dbReference type="EMBL" id="KAJ7644061.1"/>
    </source>
</evidence>
<dbReference type="Pfam" id="PF02798">
    <property type="entry name" value="GST_N"/>
    <property type="match status" value="1"/>
</dbReference>
<dbReference type="PANTHER" id="PTHR44051">
    <property type="entry name" value="GLUTATHIONE S-TRANSFERASE-RELATED"/>
    <property type="match status" value="1"/>
</dbReference>
<name>A0AAD7CBD5_9AGAR</name>
<dbReference type="EMBL" id="JARKIF010000003">
    <property type="protein sequence ID" value="KAJ7644061.1"/>
    <property type="molecule type" value="Genomic_DNA"/>
</dbReference>
<sequence>MSSFSFLRSTSTCRLRSLSQQLSYSTMASNKPIMLYTLGTPNGRKISIFLEELKANYGLEYEVQKIDFSKNEQKEPWFIQLNPNGRIPTIVDRSRDNHTVFETGAILQYLAKFYDKEKKFSFDPATEWKEDSEVTQWMFWANGGLGPMMGQAGWFIRARNNAAIGAVPIAEERYIEETKRLFGVLEIRLKDHEYLVGEKYSIADMNAYPWVHGHPFCGVESLDAWPALKRWHDKLAERESVKAGYTWP</sequence>
<dbReference type="PROSITE" id="PS50405">
    <property type="entry name" value="GST_CTER"/>
    <property type="match status" value="1"/>
</dbReference>
<evidence type="ECO:0000256" key="1">
    <source>
        <dbReference type="ARBA" id="ARBA00007409"/>
    </source>
</evidence>
<comment type="caution">
    <text evidence="5">The sequence shown here is derived from an EMBL/GenBank/DDBJ whole genome shotgun (WGS) entry which is preliminary data.</text>
</comment>
<dbReference type="Gene3D" id="3.40.30.10">
    <property type="entry name" value="Glutaredoxin"/>
    <property type="match status" value="1"/>
</dbReference>
<dbReference type="PROSITE" id="PS50404">
    <property type="entry name" value="GST_NTER"/>
    <property type="match status" value="1"/>
</dbReference>
<dbReference type="AlphaFoldDB" id="A0AAD7CBD5"/>
<dbReference type="SFLD" id="SFLDG00358">
    <property type="entry name" value="Main_(cytGST)"/>
    <property type="match status" value="1"/>
</dbReference>
<evidence type="ECO:0000313" key="6">
    <source>
        <dbReference type="Proteomes" id="UP001221142"/>
    </source>
</evidence>
<evidence type="ECO:0000259" key="3">
    <source>
        <dbReference type="PROSITE" id="PS50404"/>
    </source>
</evidence>
<protein>
    <submittedName>
        <fullName evidence="5">Theta class glutathione s-transferase</fullName>
    </submittedName>
</protein>
<dbReference type="InterPro" id="IPR004046">
    <property type="entry name" value="GST_C"/>
</dbReference>
<evidence type="ECO:0000256" key="2">
    <source>
        <dbReference type="RuleBase" id="RU003494"/>
    </source>
</evidence>
<dbReference type="InterPro" id="IPR004045">
    <property type="entry name" value="Glutathione_S-Trfase_N"/>
</dbReference>
<dbReference type="CDD" id="cd03048">
    <property type="entry name" value="GST_N_Ure2p_like"/>
    <property type="match status" value="1"/>
</dbReference>
<dbReference type="SFLD" id="SFLDG01151">
    <property type="entry name" value="Main.2:_Nu-like"/>
    <property type="match status" value="1"/>
</dbReference>
<organism evidence="5 6">
    <name type="scientific">Roridomyces roridus</name>
    <dbReference type="NCBI Taxonomy" id="1738132"/>
    <lineage>
        <taxon>Eukaryota</taxon>
        <taxon>Fungi</taxon>
        <taxon>Dikarya</taxon>
        <taxon>Basidiomycota</taxon>
        <taxon>Agaricomycotina</taxon>
        <taxon>Agaricomycetes</taxon>
        <taxon>Agaricomycetidae</taxon>
        <taxon>Agaricales</taxon>
        <taxon>Marasmiineae</taxon>
        <taxon>Mycenaceae</taxon>
        <taxon>Roridomyces</taxon>
    </lineage>
</organism>
<dbReference type="InterPro" id="IPR036249">
    <property type="entry name" value="Thioredoxin-like_sf"/>
</dbReference>
<feature type="domain" description="GST N-terminal" evidence="3">
    <location>
        <begin position="34"/>
        <end position="118"/>
    </location>
</feature>
<comment type="similarity">
    <text evidence="1 2">Belongs to the GST superfamily.</text>
</comment>
<accession>A0AAD7CBD5</accession>
<dbReference type="InterPro" id="IPR036282">
    <property type="entry name" value="Glutathione-S-Trfase_C_sf"/>
</dbReference>
<dbReference type="SUPFAM" id="SSF52833">
    <property type="entry name" value="Thioredoxin-like"/>
    <property type="match status" value="1"/>
</dbReference>
<evidence type="ECO:0000259" key="4">
    <source>
        <dbReference type="PROSITE" id="PS50405"/>
    </source>
</evidence>
<dbReference type="InterPro" id="IPR040079">
    <property type="entry name" value="Glutathione_S-Trfase"/>
</dbReference>
<dbReference type="Pfam" id="PF00043">
    <property type="entry name" value="GST_C"/>
    <property type="match status" value="1"/>
</dbReference>
<dbReference type="SUPFAM" id="SSF47616">
    <property type="entry name" value="GST C-terminal domain-like"/>
    <property type="match status" value="1"/>
</dbReference>
<dbReference type="PANTHER" id="PTHR44051:SF8">
    <property type="entry name" value="GLUTATHIONE S-TRANSFERASE GSTA"/>
    <property type="match status" value="1"/>
</dbReference>
<keyword evidence="6" id="KW-1185">Reference proteome</keyword>
<proteinExistence type="inferred from homology"/>
<gene>
    <name evidence="5" type="ORF">FB45DRAFT_896803</name>
</gene>
<reference evidence="5" key="1">
    <citation type="submission" date="2023-03" db="EMBL/GenBank/DDBJ databases">
        <title>Massive genome expansion in bonnet fungi (Mycena s.s.) driven by repeated elements and novel gene families across ecological guilds.</title>
        <authorList>
            <consortium name="Lawrence Berkeley National Laboratory"/>
            <person name="Harder C.B."/>
            <person name="Miyauchi S."/>
            <person name="Viragh M."/>
            <person name="Kuo A."/>
            <person name="Thoen E."/>
            <person name="Andreopoulos B."/>
            <person name="Lu D."/>
            <person name="Skrede I."/>
            <person name="Drula E."/>
            <person name="Henrissat B."/>
            <person name="Morin E."/>
            <person name="Kohler A."/>
            <person name="Barry K."/>
            <person name="LaButti K."/>
            <person name="Morin E."/>
            <person name="Salamov A."/>
            <person name="Lipzen A."/>
            <person name="Mereny Z."/>
            <person name="Hegedus B."/>
            <person name="Baldrian P."/>
            <person name="Stursova M."/>
            <person name="Weitz H."/>
            <person name="Taylor A."/>
            <person name="Grigoriev I.V."/>
            <person name="Nagy L.G."/>
            <person name="Martin F."/>
            <person name="Kauserud H."/>
        </authorList>
    </citation>
    <scope>NUCLEOTIDE SEQUENCE</scope>
    <source>
        <strain evidence="5">9284</strain>
    </source>
</reference>
<dbReference type="Gene3D" id="1.20.1050.10">
    <property type="match status" value="1"/>
</dbReference>
<dbReference type="Proteomes" id="UP001221142">
    <property type="component" value="Unassembled WGS sequence"/>
</dbReference>
<dbReference type="InterPro" id="IPR010987">
    <property type="entry name" value="Glutathione-S-Trfase_C-like"/>
</dbReference>
<feature type="domain" description="GST C-terminal" evidence="4">
    <location>
        <begin position="127"/>
        <end position="248"/>
    </location>
</feature>